<organism evidence="3 4">
    <name type="scientific">Turicimonas muris</name>
    <dbReference type="NCBI Taxonomy" id="1796652"/>
    <lineage>
        <taxon>Bacteria</taxon>
        <taxon>Pseudomonadati</taxon>
        <taxon>Pseudomonadota</taxon>
        <taxon>Betaproteobacteria</taxon>
        <taxon>Burkholderiales</taxon>
        <taxon>Sutterellaceae</taxon>
        <taxon>Turicimonas</taxon>
    </lineage>
</organism>
<feature type="coiled-coil region" evidence="1">
    <location>
        <begin position="192"/>
        <end position="233"/>
    </location>
</feature>
<feature type="region of interest" description="Disordered" evidence="2">
    <location>
        <begin position="498"/>
        <end position="519"/>
    </location>
</feature>
<dbReference type="EMBL" id="NHMP01000001">
    <property type="protein sequence ID" value="OXE51135.1"/>
    <property type="molecule type" value="Genomic_DNA"/>
</dbReference>
<dbReference type="Pfam" id="PF12532">
    <property type="entry name" value="DUF3732"/>
    <property type="match status" value="1"/>
</dbReference>
<gene>
    <name evidence="3" type="ORF">ADH67_02255</name>
</gene>
<evidence type="ECO:0000313" key="4">
    <source>
        <dbReference type="Proteomes" id="UP000214610"/>
    </source>
</evidence>
<evidence type="ECO:0008006" key="5">
    <source>
        <dbReference type="Google" id="ProtNLM"/>
    </source>
</evidence>
<evidence type="ECO:0000313" key="3">
    <source>
        <dbReference type="EMBL" id="OXE51135.1"/>
    </source>
</evidence>
<feature type="coiled-coil region" evidence="1">
    <location>
        <begin position="355"/>
        <end position="382"/>
    </location>
</feature>
<proteinExistence type="predicted"/>
<name>A0A227KST6_9BURK</name>
<feature type="region of interest" description="Disordered" evidence="2">
    <location>
        <begin position="595"/>
        <end position="614"/>
    </location>
</feature>
<dbReference type="InterPro" id="IPR022205">
    <property type="entry name" value="DUF3732"/>
</dbReference>
<dbReference type="AlphaFoldDB" id="A0A227KST6"/>
<keyword evidence="1" id="KW-0175">Coiled coil</keyword>
<feature type="coiled-coil region" evidence="1">
    <location>
        <begin position="296"/>
        <end position="323"/>
    </location>
</feature>
<keyword evidence="4" id="KW-1185">Reference proteome</keyword>
<accession>A0A227KST6</accession>
<protein>
    <recommendedName>
        <fullName evidence="5">DUF3732 domain-containing protein</fullName>
    </recommendedName>
</protein>
<dbReference type="GeneID" id="78363343"/>
<sequence length="614" mass="71585">MGRYPDQSKAFLQRTDKETDDLRVEDFPLELFTPLKVFKQNLAKNFGLKVKDVEENLEALNFRKRKNPPSVRLFLPYMIQNQTLVASKDSLFYGFQDSIKKDLTIEQFSIVSGFVDQEYFYKLQEINKLKKEQKLLIGKKKYLEERAVAKRSLLESLSRQYELLTGQTVELNNSTEFLSTAEEIVSRKEPLLTSIEDEAQRSIKELNDIDRKINLENAEIRDRQQKINDIEKTKLIPKKIEENFAPAKVSGQDYPVYKSKCPFCSNVTDGVLRQANKLAEAIAYLNQELSSIPALEDSFDKELHELKEELIEHRKKLKILQSEKQKILAVSDNLRKNYSLNDQAYRLLFKLQIVSEELENNGEDFKKSLKELTNQIKKLEEELISNYPLEKEMEKASEYISDQINEIANKLDFEESYKPLNFKFDLKKFELLTKVQDERVQVRQMGSGANWLYCHLSLFMAFTRFFSYHIKSALIPPILFLDQPSQVYFPSSDEKSNFEGIQEEENPNTKVQDSEVKENRRKDDLEEVKNFFNQIVIFNKNTLKFTGYEPQIIITEHADHLELNACNFESLVRARWREPGLGLVDLRANEDVVLNPTGDGNVESKNIPENPSEK</sequence>
<reference evidence="4" key="1">
    <citation type="submission" date="2017-05" db="EMBL/GenBank/DDBJ databases">
        <title>Improved OligoMM genomes.</title>
        <authorList>
            <person name="Garzetti D."/>
        </authorList>
    </citation>
    <scope>NUCLEOTIDE SEQUENCE [LARGE SCALE GENOMIC DNA]</scope>
    <source>
        <strain evidence="4">YL45</strain>
    </source>
</reference>
<evidence type="ECO:0000256" key="2">
    <source>
        <dbReference type="SAM" id="MobiDB-lite"/>
    </source>
</evidence>
<feature type="compositionally biased region" description="Polar residues" evidence="2">
    <location>
        <begin position="603"/>
        <end position="614"/>
    </location>
</feature>
<evidence type="ECO:0000256" key="1">
    <source>
        <dbReference type="SAM" id="Coils"/>
    </source>
</evidence>
<dbReference type="Proteomes" id="UP000214610">
    <property type="component" value="Unassembled WGS sequence"/>
</dbReference>
<comment type="caution">
    <text evidence="3">The sequence shown here is derived from an EMBL/GenBank/DDBJ whole genome shotgun (WGS) entry which is preliminary data.</text>
</comment>
<dbReference type="RefSeq" id="WP_066591225.1">
    <property type="nucleotide sequence ID" value="NZ_CP065313.1"/>
</dbReference>